<evidence type="ECO:0000313" key="4">
    <source>
        <dbReference type="EMBL" id="RUQ66591.1"/>
    </source>
</evidence>
<feature type="region of interest" description="Disordered" evidence="2">
    <location>
        <begin position="272"/>
        <end position="304"/>
    </location>
</feature>
<feature type="region of interest" description="Disordered" evidence="2">
    <location>
        <begin position="419"/>
        <end position="439"/>
    </location>
</feature>
<dbReference type="RefSeq" id="WP_127002058.1">
    <property type="nucleotide sequence ID" value="NZ_JBNPXW010000018.1"/>
</dbReference>
<feature type="region of interest" description="Disordered" evidence="2">
    <location>
        <begin position="1"/>
        <end position="256"/>
    </location>
</feature>
<keyword evidence="4" id="KW-0966">Cell projection</keyword>
<evidence type="ECO:0000256" key="2">
    <source>
        <dbReference type="SAM" id="MobiDB-lite"/>
    </source>
</evidence>
<dbReference type="OrthoDB" id="7303956at2"/>
<feature type="domain" description="Flagellar hook-length control protein-like C-terminal" evidence="3">
    <location>
        <begin position="347"/>
        <end position="422"/>
    </location>
</feature>
<protein>
    <submittedName>
        <fullName evidence="4">Flagellar hook-length control protein FliK</fullName>
    </submittedName>
</protein>
<proteinExistence type="predicted"/>
<dbReference type="CDD" id="cd17470">
    <property type="entry name" value="T3SS_Flik_C"/>
    <property type="match status" value="1"/>
</dbReference>
<feature type="compositionally biased region" description="Low complexity" evidence="2">
    <location>
        <begin position="149"/>
        <end position="180"/>
    </location>
</feature>
<reference evidence="4 5" key="1">
    <citation type="submission" date="2018-12" db="EMBL/GenBank/DDBJ databases">
        <authorList>
            <person name="Yang Y."/>
        </authorList>
    </citation>
    <scope>NUCLEOTIDE SEQUENCE [LARGE SCALE GENOMIC DNA]</scope>
    <source>
        <strain evidence="4 5">GSF71</strain>
    </source>
</reference>
<feature type="coiled-coil region" evidence="1">
    <location>
        <begin position="387"/>
        <end position="414"/>
    </location>
</feature>
<keyword evidence="4" id="KW-0969">Cilium</keyword>
<dbReference type="Pfam" id="PF02120">
    <property type="entry name" value="Flg_hook"/>
    <property type="match status" value="1"/>
</dbReference>
<dbReference type="InterPro" id="IPR038610">
    <property type="entry name" value="FliK-like_C_sf"/>
</dbReference>
<evidence type="ECO:0000313" key="5">
    <source>
        <dbReference type="Proteomes" id="UP000280346"/>
    </source>
</evidence>
<sequence>MTAMPDLVKAPPRPAAPSSATGGGASAKDPQEGGFADLLDEAANETANEGTSGPGASKPRPKTPKPDAANGAVPDTGEPAIPWLAAPIQAVAPPAPGGEAALAPTVPGAATDAAGLTPESLGGALPQAGTETTSPLPGGATPGAGKIEQAAPGTATASAAPQASNLVGAPADPLAAQAPPTDMPGGAPPATVPSGPVPATAPPNGASTLAPPATEAAEAVVNPTGEPRRAGRNGGPGAKDAGRQVQDGGKDGGKADPTAAIARAIAEQAANSSRTAAINGDPVPGLAPASSGGSSGTPAPGGFDTLLALPGQAATHYAAAASSGRAAATHAPAMAQLSAPLVRVAEAGGGEFHIDLAPAELGRIHVVADVSDGHVTLAVQAENADTLALLRRDLQQLEKALGDAGLKLDNATLNFSLQGDGQSRGFAAPDQGGGGSRNAWRGAAGLTVADAPIDHAPRPIDGLVDVTI</sequence>
<comment type="caution">
    <text evidence="4">The sequence shown here is derived from an EMBL/GenBank/DDBJ whole genome shotgun (WGS) entry which is preliminary data.</text>
</comment>
<keyword evidence="5" id="KW-1185">Reference proteome</keyword>
<dbReference type="Gene3D" id="3.30.750.140">
    <property type="match status" value="1"/>
</dbReference>
<feature type="compositionally biased region" description="Low complexity" evidence="2">
    <location>
        <begin position="206"/>
        <end position="219"/>
    </location>
</feature>
<gene>
    <name evidence="4" type="ORF">EJ913_22445</name>
</gene>
<evidence type="ECO:0000259" key="3">
    <source>
        <dbReference type="Pfam" id="PF02120"/>
    </source>
</evidence>
<dbReference type="EMBL" id="RZIJ01000020">
    <property type="protein sequence ID" value="RUQ66591.1"/>
    <property type="molecule type" value="Genomic_DNA"/>
</dbReference>
<feature type="compositionally biased region" description="Pro residues" evidence="2">
    <location>
        <begin position="186"/>
        <end position="201"/>
    </location>
</feature>
<feature type="compositionally biased region" description="Low complexity" evidence="2">
    <location>
        <begin position="284"/>
        <end position="302"/>
    </location>
</feature>
<name>A0A3S0V4K6_9PROT</name>
<organism evidence="4 5">
    <name type="scientific">Azospirillum doebereinerae</name>
    <dbReference type="NCBI Taxonomy" id="92933"/>
    <lineage>
        <taxon>Bacteria</taxon>
        <taxon>Pseudomonadati</taxon>
        <taxon>Pseudomonadota</taxon>
        <taxon>Alphaproteobacteria</taxon>
        <taxon>Rhodospirillales</taxon>
        <taxon>Azospirillaceae</taxon>
        <taxon>Azospirillum</taxon>
    </lineage>
</organism>
<evidence type="ECO:0000256" key="1">
    <source>
        <dbReference type="SAM" id="Coils"/>
    </source>
</evidence>
<dbReference type="AlphaFoldDB" id="A0A3S0V4K6"/>
<dbReference type="Proteomes" id="UP000280346">
    <property type="component" value="Unassembled WGS sequence"/>
</dbReference>
<dbReference type="InterPro" id="IPR021136">
    <property type="entry name" value="Flagellar_hook_control-like_C"/>
</dbReference>
<feature type="compositionally biased region" description="Low complexity" evidence="2">
    <location>
        <begin position="85"/>
        <end position="104"/>
    </location>
</feature>
<keyword evidence="1" id="KW-0175">Coiled coil</keyword>
<keyword evidence="4" id="KW-0282">Flagellum</keyword>
<accession>A0A3S0V4K6</accession>